<evidence type="ECO:0000256" key="5">
    <source>
        <dbReference type="ARBA" id="ARBA00023237"/>
    </source>
</evidence>
<reference evidence="8 9" key="1">
    <citation type="submission" date="2019-09" db="EMBL/GenBank/DDBJ databases">
        <title>Complete genome sequence of Arachidicoccus sp. B3-10 isolated from apple orchard soil.</title>
        <authorList>
            <person name="Kim H.S."/>
            <person name="Han K.-I."/>
            <person name="Suh M.K."/>
            <person name="Lee K.C."/>
            <person name="Eom M.K."/>
            <person name="Kim J.-S."/>
            <person name="Kang S.W."/>
            <person name="Sin Y."/>
            <person name="Lee J.-S."/>
        </authorList>
    </citation>
    <scope>NUCLEOTIDE SEQUENCE [LARGE SCALE GENOMIC DNA]</scope>
    <source>
        <strain evidence="8 9">B3-10</strain>
    </source>
</reference>
<dbReference type="Pfam" id="PF07980">
    <property type="entry name" value="SusD_RagB"/>
    <property type="match status" value="1"/>
</dbReference>
<evidence type="ECO:0000256" key="2">
    <source>
        <dbReference type="ARBA" id="ARBA00006275"/>
    </source>
</evidence>
<dbReference type="RefSeq" id="WP_131329549.1">
    <property type="nucleotide sequence ID" value="NZ_CP044016.1"/>
</dbReference>
<dbReference type="InterPro" id="IPR033985">
    <property type="entry name" value="SusD-like_N"/>
</dbReference>
<accession>A0A5P2G4C3</accession>
<sequence>MNKIIKFSIFIITAFVLTNCSKKALEDVKSFNYLDDDLFTNQTQTGWYIDQMYYNYFYAYKSPILSIVGLYSNTRSMSTEEMGGSITTYINPQTSLINAIDGDTYYGAALTGSAQNTPYTRIRYANFFLEKINTIGMVLPETFRNTSRGQMYFLRALQYFDLMRVYGGTPIVTVVQDLTGSVDSSIQLPRATPTEMVTQIINDLDSANALLPAVWDAANYGRLTSAAALAVKSRVLLTYASPLFNPDWDNTGNARWAAALQASLNAETQLTASGYGLYGSSAKDWATMLSSNSKSFINEGIMVQLMSTSTASSGINSNGWEKSVRLLQQSGSGGISAPKGMVDLFPLANGQRPTIANGYDSLHFYLNRDPRFYRTFAFSGMKWQSSTSPAGDTVWLYRWLYGTNNTPAYSKGNTGIMSPAVVRKMSSNSAIQASLAFSGTTIYEYRYAELLLNIAECYAATGDIQNALVYLGKIRARVGISSTDNYGIGSLSSKYQAIEACLYERRVELAYEGKRFWDIQRWMLYNGGDGTTGTNTCNALGLTPLNGTSRIGRLWQYKNSIAANSDPITTQRASLVVDPDASASDFQTQLTNLKTFFDNNLTVVSTDLPMDQISGAAVNINFRQNYYIAGLNATVLSINPWLSQTIGWYDYSGALGTFNYRQ</sequence>
<dbReference type="InterPro" id="IPR011990">
    <property type="entry name" value="TPR-like_helical_dom_sf"/>
</dbReference>
<evidence type="ECO:0000256" key="1">
    <source>
        <dbReference type="ARBA" id="ARBA00004442"/>
    </source>
</evidence>
<keyword evidence="4" id="KW-0472">Membrane</keyword>
<dbReference type="Pfam" id="PF14322">
    <property type="entry name" value="SusD-like_3"/>
    <property type="match status" value="1"/>
</dbReference>
<evidence type="ECO:0000259" key="6">
    <source>
        <dbReference type="Pfam" id="PF07980"/>
    </source>
</evidence>
<evidence type="ECO:0000259" key="7">
    <source>
        <dbReference type="Pfam" id="PF14322"/>
    </source>
</evidence>
<dbReference type="OrthoDB" id="5694214at2"/>
<gene>
    <name evidence="8" type="ORF">E0W69_008055</name>
</gene>
<comment type="similarity">
    <text evidence="2">Belongs to the SusD family.</text>
</comment>
<keyword evidence="5" id="KW-0998">Cell outer membrane</keyword>
<feature type="domain" description="RagB/SusD" evidence="6">
    <location>
        <begin position="299"/>
        <end position="558"/>
    </location>
</feature>
<evidence type="ECO:0000256" key="4">
    <source>
        <dbReference type="ARBA" id="ARBA00023136"/>
    </source>
</evidence>
<protein>
    <submittedName>
        <fullName evidence="8">RagB/SusD family nutrient uptake outer membrane protein</fullName>
    </submittedName>
</protein>
<comment type="subcellular location">
    <subcellularLocation>
        <location evidence="1">Cell outer membrane</location>
    </subcellularLocation>
</comment>
<keyword evidence="3" id="KW-0732">Signal</keyword>
<dbReference type="KEGG" id="arac:E0W69_008055"/>
<proteinExistence type="inferred from homology"/>
<dbReference type="Gene3D" id="1.25.40.390">
    <property type="match status" value="1"/>
</dbReference>
<organism evidence="8 9">
    <name type="scientific">Rhizosphaericola mali</name>
    <dbReference type="NCBI Taxonomy" id="2545455"/>
    <lineage>
        <taxon>Bacteria</taxon>
        <taxon>Pseudomonadati</taxon>
        <taxon>Bacteroidota</taxon>
        <taxon>Chitinophagia</taxon>
        <taxon>Chitinophagales</taxon>
        <taxon>Chitinophagaceae</taxon>
        <taxon>Rhizosphaericola</taxon>
    </lineage>
</organism>
<dbReference type="InterPro" id="IPR012944">
    <property type="entry name" value="SusD_RagB_dom"/>
</dbReference>
<dbReference type="GO" id="GO:0009279">
    <property type="term" value="C:cell outer membrane"/>
    <property type="evidence" value="ECO:0007669"/>
    <property type="project" value="UniProtKB-SubCell"/>
</dbReference>
<dbReference type="Proteomes" id="UP000292424">
    <property type="component" value="Chromosome"/>
</dbReference>
<feature type="domain" description="SusD-like N-terminal" evidence="7">
    <location>
        <begin position="113"/>
        <end position="237"/>
    </location>
</feature>
<evidence type="ECO:0000256" key="3">
    <source>
        <dbReference type="ARBA" id="ARBA00022729"/>
    </source>
</evidence>
<evidence type="ECO:0000313" key="8">
    <source>
        <dbReference type="EMBL" id="QES88610.1"/>
    </source>
</evidence>
<evidence type="ECO:0000313" key="9">
    <source>
        <dbReference type="Proteomes" id="UP000292424"/>
    </source>
</evidence>
<dbReference type="SUPFAM" id="SSF48452">
    <property type="entry name" value="TPR-like"/>
    <property type="match status" value="1"/>
</dbReference>
<keyword evidence="9" id="KW-1185">Reference proteome</keyword>
<dbReference type="AlphaFoldDB" id="A0A5P2G4C3"/>
<dbReference type="EMBL" id="CP044016">
    <property type="protein sequence ID" value="QES88610.1"/>
    <property type="molecule type" value="Genomic_DNA"/>
</dbReference>
<name>A0A5P2G4C3_9BACT</name>